<name>A0ACB8DGE8_DERSI</name>
<organism evidence="1 2">
    <name type="scientific">Dermacentor silvarum</name>
    <name type="common">Tick</name>
    <dbReference type="NCBI Taxonomy" id="543639"/>
    <lineage>
        <taxon>Eukaryota</taxon>
        <taxon>Metazoa</taxon>
        <taxon>Ecdysozoa</taxon>
        <taxon>Arthropoda</taxon>
        <taxon>Chelicerata</taxon>
        <taxon>Arachnida</taxon>
        <taxon>Acari</taxon>
        <taxon>Parasitiformes</taxon>
        <taxon>Ixodida</taxon>
        <taxon>Ixodoidea</taxon>
        <taxon>Ixodidae</taxon>
        <taxon>Rhipicephalinae</taxon>
        <taxon>Dermacentor</taxon>
    </lineage>
</organism>
<protein>
    <submittedName>
        <fullName evidence="1">Uncharacterized protein</fullName>
    </submittedName>
</protein>
<reference evidence="1" key="1">
    <citation type="submission" date="2020-05" db="EMBL/GenBank/DDBJ databases">
        <title>Large-scale comparative analyses of tick genomes elucidate their genetic diversity and vector capacities.</title>
        <authorList>
            <person name="Jia N."/>
            <person name="Wang J."/>
            <person name="Shi W."/>
            <person name="Du L."/>
            <person name="Sun Y."/>
            <person name="Zhan W."/>
            <person name="Jiang J."/>
            <person name="Wang Q."/>
            <person name="Zhang B."/>
            <person name="Ji P."/>
            <person name="Sakyi L.B."/>
            <person name="Cui X."/>
            <person name="Yuan T."/>
            <person name="Jiang B."/>
            <person name="Yang W."/>
            <person name="Lam T.T.-Y."/>
            <person name="Chang Q."/>
            <person name="Ding S."/>
            <person name="Wang X."/>
            <person name="Zhu J."/>
            <person name="Ruan X."/>
            <person name="Zhao L."/>
            <person name="Wei J."/>
            <person name="Que T."/>
            <person name="Du C."/>
            <person name="Cheng J."/>
            <person name="Dai P."/>
            <person name="Han X."/>
            <person name="Huang E."/>
            <person name="Gao Y."/>
            <person name="Liu J."/>
            <person name="Shao H."/>
            <person name="Ye R."/>
            <person name="Li L."/>
            <person name="Wei W."/>
            <person name="Wang X."/>
            <person name="Wang C."/>
            <person name="Yang T."/>
            <person name="Huo Q."/>
            <person name="Li W."/>
            <person name="Guo W."/>
            <person name="Chen H."/>
            <person name="Zhou L."/>
            <person name="Ni X."/>
            <person name="Tian J."/>
            <person name="Zhou Y."/>
            <person name="Sheng Y."/>
            <person name="Liu T."/>
            <person name="Pan Y."/>
            <person name="Xia L."/>
            <person name="Li J."/>
            <person name="Zhao F."/>
            <person name="Cao W."/>
        </authorList>
    </citation>
    <scope>NUCLEOTIDE SEQUENCE</scope>
    <source>
        <strain evidence="1">Dsil-2018</strain>
    </source>
</reference>
<proteinExistence type="predicted"/>
<dbReference type="Proteomes" id="UP000821865">
    <property type="component" value="Chromosome 2"/>
</dbReference>
<keyword evidence="2" id="KW-1185">Reference proteome</keyword>
<comment type="caution">
    <text evidence="1">The sequence shown here is derived from an EMBL/GenBank/DDBJ whole genome shotgun (WGS) entry which is preliminary data.</text>
</comment>
<evidence type="ECO:0000313" key="1">
    <source>
        <dbReference type="EMBL" id="KAH7967106.1"/>
    </source>
</evidence>
<accession>A0ACB8DGE8</accession>
<evidence type="ECO:0000313" key="2">
    <source>
        <dbReference type="Proteomes" id="UP000821865"/>
    </source>
</evidence>
<sequence length="510" mass="55306">MSGIIRMGEKHMTGREQTCHGSGKGSEIANWFFLDVASGDRNGARFKVWAAIIFRSSGILLVGLVSSFRISREQAAWPFEICTTINCMQGFTVGVMVRYWDTRALNIGATLVASVCAIACFISNTPTAYIVFIGIGFGAGTGLMVPTNVVVLHRYFDKYRTSASGLSFAGAALSSILLPPLIGKLLDLYGLQGTMLIIGALVLNTMVGAIALRSSPTFPRPPCHTLLNTTFTTTRRSSTTYSSASNASSGQGTENKNFITELFTSDVPLWESGIVVSALPPRSHQPHRRRRGMFSFLLNPMFVPLMVTGAVYGYVFSTYLITIVDHAAGAANASPEQGAILVSTMAMGDFFSRIGVGYITDRHYITREWMLIINFTLQCPGGKVVVKKGERKKANLATVANMLVVAVLFGLNNGGTIASFPVLLADHLGDEHLPLTYGVHRLIMGLSTLTRPMLIGYFKDKNDSYNGLFYLVAAACLFVSILWCLIQAADFIKAHILGRPMHQNAVVIPA</sequence>
<gene>
    <name evidence="1" type="ORF">HPB49_022697</name>
</gene>
<dbReference type="EMBL" id="CM023471">
    <property type="protein sequence ID" value="KAH7967106.1"/>
    <property type="molecule type" value="Genomic_DNA"/>
</dbReference>